<name>A0A975CI79_9BURK</name>
<dbReference type="Proteomes" id="UP000663903">
    <property type="component" value="Chromosome"/>
</dbReference>
<dbReference type="SUPFAM" id="SSF50022">
    <property type="entry name" value="ISP domain"/>
    <property type="match status" value="1"/>
</dbReference>
<dbReference type="KEGG" id="otd:J1M35_12030"/>
<dbReference type="PANTHER" id="PTHR40261">
    <property type="match status" value="1"/>
</dbReference>
<accession>A0A975CI79</accession>
<evidence type="ECO:0000256" key="2">
    <source>
        <dbReference type="ARBA" id="ARBA00022723"/>
    </source>
</evidence>
<dbReference type="PANTHER" id="PTHR40261:SF1">
    <property type="entry name" value="RIESKE DOMAIN-CONTAINING PROTEIN"/>
    <property type="match status" value="1"/>
</dbReference>
<evidence type="ECO:0000259" key="5">
    <source>
        <dbReference type="PROSITE" id="PS51296"/>
    </source>
</evidence>
<keyword evidence="1" id="KW-0001">2Fe-2S</keyword>
<sequence length="125" mass="13584">MTDADSSLIPLCNSADLKEGGLAVPFDVVYGGQTLRAFAIRFEGLSHAYLNRCTHVAMELDYQPDRFFDDTGRWLLCATHGAAYAPDTGECAGGPCRGGLVKIELSEKDGVVLWHPTHLLRALAF</sequence>
<dbReference type="PROSITE" id="PS51296">
    <property type="entry name" value="RIESKE"/>
    <property type="match status" value="1"/>
</dbReference>
<reference evidence="6" key="1">
    <citation type="submission" date="2021-03" db="EMBL/GenBank/DDBJ databases">
        <title>Ottowia sp. 27C isolated from the cloaca of a Giant Asian pond turtle (Heosemys grandis).</title>
        <authorList>
            <person name="Spergser J."/>
            <person name="Busse H.-J."/>
        </authorList>
    </citation>
    <scope>NUCLEOTIDE SEQUENCE</scope>
    <source>
        <strain evidence="6">27C</strain>
    </source>
</reference>
<evidence type="ECO:0000256" key="3">
    <source>
        <dbReference type="ARBA" id="ARBA00023004"/>
    </source>
</evidence>
<dbReference type="Gene3D" id="2.102.10.10">
    <property type="entry name" value="Rieske [2Fe-2S] iron-sulphur domain"/>
    <property type="match status" value="1"/>
</dbReference>
<dbReference type="RefSeq" id="WP_208007281.1">
    <property type="nucleotide sequence ID" value="NZ_CP071796.1"/>
</dbReference>
<dbReference type="Pfam" id="PF00355">
    <property type="entry name" value="Rieske"/>
    <property type="match status" value="1"/>
</dbReference>
<dbReference type="CDD" id="cd03467">
    <property type="entry name" value="Rieske"/>
    <property type="match status" value="1"/>
</dbReference>
<keyword evidence="7" id="KW-1185">Reference proteome</keyword>
<keyword evidence="3" id="KW-0408">Iron</keyword>
<organism evidence="6 7">
    <name type="scientific">Ottowia testudinis</name>
    <dbReference type="NCBI Taxonomy" id="2816950"/>
    <lineage>
        <taxon>Bacteria</taxon>
        <taxon>Pseudomonadati</taxon>
        <taxon>Pseudomonadota</taxon>
        <taxon>Betaproteobacteria</taxon>
        <taxon>Burkholderiales</taxon>
        <taxon>Comamonadaceae</taxon>
        <taxon>Ottowia</taxon>
    </lineage>
</organism>
<keyword evidence="4" id="KW-0411">Iron-sulfur</keyword>
<keyword evidence="2" id="KW-0479">Metal-binding</keyword>
<dbReference type="GO" id="GO:0051537">
    <property type="term" value="F:2 iron, 2 sulfur cluster binding"/>
    <property type="evidence" value="ECO:0007669"/>
    <property type="project" value="UniProtKB-KW"/>
</dbReference>
<dbReference type="InterPro" id="IPR036922">
    <property type="entry name" value="Rieske_2Fe-2S_sf"/>
</dbReference>
<feature type="domain" description="Rieske" evidence="5">
    <location>
        <begin position="9"/>
        <end position="114"/>
    </location>
</feature>
<evidence type="ECO:0000256" key="1">
    <source>
        <dbReference type="ARBA" id="ARBA00022714"/>
    </source>
</evidence>
<protein>
    <submittedName>
        <fullName evidence="6">Rieske 2Fe-2S domain-containing protein</fullName>
    </submittedName>
</protein>
<evidence type="ECO:0000313" key="7">
    <source>
        <dbReference type="Proteomes" id="UP000663903"/>
    </source>
</evidence>
<evidence type="ECO:0000313" key="6">
    <source>
        <dbReference type="EMBL" id="QTD43873.1"/>
    </source>
</evidence>
<evidence type="ECO:0000256" key="4">
    <source>
        <dbReference type="ARBA" id="ARBA00023014"/>
    </source>
</evidence>
<dbReference type="InterPro" id="IPR017941">
    <property type="entry name" value="Rieske_2Fe-2S"/>
</dbReference>
<dbReference type="GO" id="GO:0046872">
    <property type="term" value="F:metal ion binding"/>
    <property type="evidence" value="ECO:0007669"/>
    <property type="project" value="UniProtKB-KW"/>
</dbReference>
<proteinExistence type="predicted"/>
<gene>
    <name evidence="6" type="ORF">J1M35_12030</name>
</gene>
<dbReference type="AlphaFoldDB" id="A0A975CI79"/>
<dbReference type="EMBL" id="CP071796">
    <property type="protein sequence ID" value="QTD43873.1"/>
    <property type="molecule type" value="Genomic_DNA"/>
</dbReference>